<evidence type="ECO:0000256" key="4">
    <source>
        <dbReference type="ARBA" id="ARBA00022741"/>
    </source>
</evidence>
<evidence type="ECO:0000256" key="6">
    <source>
        <dbReference type="ARBA" id="ARBA00039970"/>
    </source>
</evidence>
<evidence type="ECO:0000256" key="1">
    <source>
        <dbReference type="ARBA" id="ARBA00004496"/>
    </source>
</evidence>
<feature type="domain" description="PhoH-like protein" evidence="8">
    <location>
        <begin position="36"/>
        <end position="238"/>
    </location>
</feature>
<dbReference type="InterPro" id="IPR003714">
    <property type="entry name" value="PhoH"/>
</dbReference>
<name>A0A6J5M3N0_9CAUD</name>
<proteinExistence type="inferred from homology"/>
<dbReference type="InterPro" id="IPR051451">
    <property type="entry name" value="PhoH2-like"/>
</dbReference>
<gene>
    <name evidence="9" type="ORF">UFOVP395_126</name>
</gene>
<protein>
    <recommendedName>
        <fullName evidence="6">PhoH-like protein</fullName>
    </recommendedName>
</protein>
<comment type="subcellular location">
    <subcellularLocation>
        <location evidence="1">Cytoplasm</location>
    </subcellularLocation>
</comment>
<dbReference type="Pfam" id="PF02562">
    <property type="entry name" value="PhoH"/>
    <property type="match status" value="1"/>
</dbReference>
<dbReference type="Gene3D" id="3.40.50.300">
    <property type="entry name" value="P-loop containing nucleotide triphosphate hydrolases"/>
    <property type="match status" value="1"/>
</dbReference>
<comment type="similarity">
    <text evidence="2">Belongs to the PhoH family.</text>
</comment>
<keyword evidence="3" id="KW-0963">Cytoplasm</keyword>
<dbReference type="PANTHER" id="PTHR30473">
    <property type="entry name" value="PROTEIN PHOH"/>
    <property type="match status" value="1"/>
</dbReference>
<sequence>MPANNIEQKRLTRKERRLQRQSQEVIKEKLNFTLKKINPLTENQRRTFNAYDNDKHLLLIGTAGTGKSFLSIYLGMQDIMEQRTHEKMIIIRSVVPTRDMGFLPGSNKEKSKVYEAPYYAIFSELFGRGDAYEYLKNKNLVEFMTTSFVRGITLSDCVIIVDEFQNMTASELHSVFTRIGKNCRVVFAGDIKQNDFTYKREQSGFGDFFKVLDKMRDFSIIEFDRNDIVRSDLVKSYIIAREELEDRGLVAAL</sequence>
<dbReference type="EMBL" id="LR796380">
    <property type="protein sequence ID" value="CAB4140791.1"/>
    <property type="molecule type" value="Genomic_DNA"/>
</dbReference>
<dbReference type="InterPro" id="IPR027417">
    <property type="entry name" value="P-loop_NTPase"/>
</dbReference>
<organism evidence="9">
    <name type="scientific">uncultured Caudovirales phage</name>
    <dbReference type="NCBI Taxonomy" id="2100421"/>
    <lineage>
        <taxon>Viruses</taxon>
        <taxon>Duplodnaviria</taxon>
        <taxon>Heunggongvirae</taxon>
        <taxon>Uroviricota</taxon>
        <taxon>Caudoviricetes</taxon>
        <taxon>Peduoviridae</taxon>
        <taxon>Maltschvirus</taxon>
        <taxon>Maltschvirus maltsch</taxon>
    </lineage>
</organism>
<keyword evidence="4" id="KW-0547">Nucleotide-binding</keyword>
<evidence type="ECO:0000313" key="9">
    <source>
        <dbReference type="EMBL" id="CAB4140791.1"/>
    </source>
</evidence>
<evidence type="ECO:0000256" key="7">
    <source>
        <dbReference type="SAM" id="MobiDB-lite"/>
    </source>
</evidence>
<keyword evidence="5" id="KW-0067">ATP-binding</keyword>
<dbReference type="SUPFAM" id="SSF52540">
    <property type="entry name" value="P-loop containing nucleoside triphosphate hydrolases"/>
    <property type="match status" value="1"/>
</dbReference>
<feature type="region of interest" description="Disordered" evidence="7">
    <location>
        <begin position="1"/>
        <end position="20"/>
    </location>
</feature>
<evidence type="ECO:0000256" key="2">
    <source>
        <dbReference type="ARBA" id="ARBA00010393"/>
    </source>
</evidence>
<dbReference type="PANTHER" id="PTHR30473:SF1">
    <property type="entry name" value="PHOH-LIKE PROTEIN"/>
    <property type="match status" value="1"/>
</dbReference>
<evidence type="ECO:0000256" key="3">
    <source>
        <dbReference type="ARBA" id="ARBA00022490"/>
    </source>
</evidence>
<evidence type="ECO:0000256" key="5">
    <source>
        <dbReference type="ARBA" id="ARBA00022840"/>
    </source>
</evidence>
<dbReference type="GO" id="GO:0005524">
    <property type="term" value="F:ATP binding"/>
    <property type="evidence" value="ECO:0007669"/>
    <property type="project" value="UniProtKB-KW"/>
</dbReference>
<evidence type="ECO:0000259" key="8">
    <source>
        <dbReference type="Pfam" id="PF02562"/>
    </source>
</evidence>
<accession>A0A6J5M3N0</accession>
<reference evidence="9" key="1">
    <citation type="submission" date="2020-04" db="EMBL/GenBank/DDBJ databases">
        <authorList>
            <person name="Chiriac C."/>
            <person name="Salcher M."/>
            <person name="Ghai R."/>
            <person name="Kavagutti S V."/>
        </authorList>
    </citation>
    <scope>NUCLEOTIDE SEQUENCE</scope>
</reference>